<keyword evidence="4" id="KW-1185">Reference proteome</keyword>
<dbReference type="STRING" id="52586.A0A0B1P2Y9"/>
<feature type="region of interest" description="Disordered" evidence="1">
    <location>
        <begin position="19"/>
        <end position="105"/>
    </location>
</feature>
<dbReference type="GO" id="GO:0005737">
    <property type="term" value="C:cytoplasm"/>
    <property type="evidence" value="ECO:0007669"/>
    <property type="project" value="TreeGrafter"/>
</dbReference>
<accession>A0A0B1P2Y9</accession>
<dbReference type="PANTHER" id="PTHR43830">
    <property type="entry name" value="PROTEIN PSP1"/>
    <property type="match status" value="1"/>
</dbReference>
<proteinExistence type="predicted"/>
<dbReference type="PROSITE" id="PS51411">
    <property type="entry name" value="PSP1_C"/>
    <property type="match status" value="1"/>
</dbReference>
<dbReference type="InterPro" id="IPR047767">
    <property type="entry name" value="PSP1-like"/>
</dbReference>
<feature type="domain" description="PSP1 C-terminal" evidence="2">
    <location>
        <begin position="600"/>
        <end position="685"/>
    </location>
</feature>
<feature type="compositionally biased region" description="Polar residues" evidence="1">
    <location>
        <begin position="20"/>
        <end position="47"/>
    </location>
</feature>
<feature type="compositionally biased region" description="Low complexity" evidence="1">
    <location>
        <begin position="86"/>
        <end position="104"/>
    </location>
</feature>
<comment type="caution">
    <text evidence="3">The sequence shown here is derived from an EMBL/GenBank/DDBJ whole genome shotgun (WGS) entry which is preliminary data.</text>
</comment>
<organism evidence="3 4">
    <name type="scientific">Uncinula necator</name>
    <name type="common">Grape powdery mildew</name>
    <dbReference type="NCBI Taxonomy" id="52586"/>
    <lineage>
        <taxon>Eukaryota</taxon>
        <taxon>Fungi</taxon>
        <taxon>Dikarya</taxon>
        <taxon>Ascomycota</taxon>
        <taxon>Pezizomycotina</taxon>
        <taxon>Leotiomycetes</taxon>
        <taxon>Erysiphales</taxon>
        <taxon>Erysiphaceae</taxon>
        <taxon>Erysiphe</taxon>
    </lineage>
</organism>
<dbReference type="InterPro" id="IPR007557">
    <property type="entry name" value="PSP1_C"/>
</dbReference>
<evidence type="ECO:0000313" key="3">
    <source>
        <dbReference type="EMBL" id="KHJ33057.1"/>
    </source>
</evidence>
<evidence type="ECO:0000259" key="2">
    <source>
        <dbReference type="PROSITE" id="PS51411"/>
    </source>
</evidence>
<name>A0A0B1P2Y9_UNCNE</name>
<dbReference type="OMA" id="GIWNTES"/>
<reference evidence="3 4" key="1">
    <citation type="journal article" date="2014" name="BMC Genomics">
        <title>Adaptive genomic structural variation in the grape powdery mildew pathogen, Erysiphe necator.</title>
        <authorList>
            <person name="Jones L."/>
            <person name="Riaz S."/>
            <person name="Morales-Cruz A."/>
            <person name="Amrine K.C."/>
            <person name="McGuire B."/>
            <person name="Gubler W.D."/>
            <person name="Walker M.A."/>
            <person name="Cantu D."/>
        </authorList>
    </citation>
    <scope>NUCLEOTIDE SEQUENCE [LARGE SCALE GENOMIC DNA]</scope>
    <source>
        <strain evidence="4">c</strain>
    </source>
</reference>
<sequence>MKTNEKSDKERELASAIEISLNQITMPTQKPENRQSTPDSEALISSDSEVDRTESHWYSQVQQKPVLNTNRYNDTTSNLRHTRKASLTSSSLSPTNSNLSTPSTDAGIWNHQTQRKGSISRGHPGPSKFAWSSGIWNNDARIEAPPRLTELANPTIPFPIPLHPTPKTYRSQSYSVGQLDPESPASIRPHFGLVSGGRVRMFQHLGLQHRPSRPSMLSEMSNEGILGNVNEVDDFNNDDRKEEIMQRIPLMQSEAQSFEAIPQERGSLQQKSTNFHLRPEMSSDNVFLDNLRGALLGELDSAIEELDDANENQINSSLKELHGRRFSEFNFKNSRLETYGSIENRKLENVKKAFWQSSLGFGGLGDTSQSRRHSFAEIPTHHTVIGPKIEQISLQDNAFQEMKSKKEFSNKYLDQKGGHSFNEHGLSYYDSKLSFSHNMGSIAYHQSTRQSPMQTYYSVARSGSPHNMMYSGSQSRQNQPLTVVVFKSSRPEVFCIQEGTGLAVKPGDKVIVEADRGTDLGTVARTNIDWATAKELRDYYSKEHYVLLSLNSQNRQRSLEGSLPNISVSSNNYQGGTTTITDPSSQYITHELNSSELKPKFIKRLAQKHEIDALREKEGSEAKAKHVCAQKVQEHGLHMDILDAEFQMDLKKLTFYYFADSYINFNSLVTDLFKIYKTRIWMFAINPASFPSSSFSLPSPIHLGLGMTPGPSMIKPEQNSPISEQIKSSCSLQASRGFQNPYSQLLTPPLDRSFNSFSPQIIFGQPQYSGINTRNSVIQSNSIVPVPVPVDPFADFTPQTDFRRFPTQYTSQNINLATLPESNLRQGLIFSPNDPWIKSFHELSMDSR</sequence>
<dbReference type="Pfam" id="PF04468">
    <property type="entry name" value="PSP1"/>
    <property type="match status" value="1"/>
</dbReference>
<feature type="compositionally biased region" description="Polar residues" evidence="1">
    <location>
        <begin position="56"/>
        <end position="79"/>
    </location>
</feature>
<dbReference type="HOGENOM" id="CLU_011715_0_0_1"/>
<evidence type="ECO:0000256" key="1">
    <source>
        <dbReference type="SAM" id="MobiDB-lite"/>
    </source>
</evidence>
<protein>
    <submittedName>
        <fullName evidence="3">Putative psp1 domain-containing protein</fullName>
    </submittedName>
</protein>
<dbReference type="PANTHER" id="PTHR43830:SF3">
    <property type="entry name" value="PROTEIN PSP1"/>
    <property type="match status" value="1"/>
</dbReference>
<dbReference type="EMBL" id="JNVN01001650">
    <property type="protein sequence ID" value="KHJ33057.1"/>
    <property type="molecule type" value="Genomic_DNA"/>
</dbReference>
<dbReference type="Proteomes" id="UP000030854">
    <property type="component" value="Unassembled WGS sequence"/>
</dbReference>
<dbReference type="AlphaFoldDB" id="A0A0B1P2Y9"/>
<evidence type="ECO:0000313" key="4">
    <source>
        <dbReference type="Proteomes" id="UP000030854"/>
    </source>
</evidence>
<gene>
    <name evidence="3" type="ORF">EV44_g6425</name>
</gene>